<evidence type="ECO:0000256" key="1">
    <source>
        <dbReference type="SAM" id="MobiDB-lite"/>
    </source>
</evidence>
<proteinExistence type="predicted"/>
<accession>A0A6J7L6H2</accession>
<dbReference type="EMBL" id="CAFBMK010000517">
    <property type="protein sequence ID" value="CAB4962492.1"/>
    <property type="molecule type" value="Genomic_DNA"/>
</dbReference>
<sequence length="91" mass="9322">MSASDVRRPAAIRSMRLLAVAVSSEKPSSGASPASFDASSKSGLQAPRSACGGAGTVSAQRYMLGLTSLAGLRSFVPCSIAYATPRRSRSE</sequence>
<protein>
    <submittedName>
        <fullName evidence="2">Unannotated protein</fullName>
    </submittedName>
</protein>
<reference evidence="2" key="1">
    <citation type="submission" date="2020-05" db="EMBL/GenBank/DDBJ databases">
        <authorList>
            <person name="Chiriac C."/>
            <person name="Salcher M."/>
            <person name="Ghai R."/>
            <person name="Kavagutti S V."/>
        </authorList>
    </citation>
    <scope>NUCLEOTIDE SEQUENCE</scope>
</reference>
<dbReference type="AlphaFoldDB" id="A0A6J7L6H2"/>
<feature type="compositionally biased region" description="Polar residues" evidence="1">
    <location>
        <begin position="25"/>
        <end position="43"/>
    </location>
</feature>
<organism evidence="2">
    <name type="scientific">freshwater metagenome</name>
    <dbReference type="NCBI Taxonomy" id="449393"/>
    <lineage>
        <taxon>unclassified sequences</taxon>
        <taxon>metagenomes</taxon>
        <taxon>ecological metagenomes</taxon>
    </lineage>
</organism>
<name>A0A6J7L6H2_9ZZZZ</name>
<feature type="region of interest" description="Disordered" evidence="1">
    <location>
        <begin position="24"/>
        <end position="53"/>
    </location>
</feature>
<gene>
    <name evidence="2" type="ORF">UFOPK3564_04160</name>
</gene>
<evidence type="ECO:0000313" key="2">
    <source>
        <dbReference type="EMBL" id="CAB4962492.1"/>
    </source>
</evidence>